<comment type="caution">
    <text evidence="1">The sequence shown here is derived from an EMBL/GenBank/DDBJ whole genome shotgun (WGS) entry which is preliminary data.</text>
</comment>
<keyword evidence="2" id="KW-1185">Reference proteome</keyword>
<gene>
    <name evidence="1" type="ORF">PAPOLLO_LOCUS26910</name>
</gene>
<protein>
    <submittedName>
        <fullName evidence="1">(apollo) hypothetical protein</fullName>
    </submittedName>
</protein>
<organism evidence="1 2">
    <name type="scientific">Parnassius apollo</name>
    <name type="common">Apollo butterfly</name>
    <name type="synonym">Papilio apollo</name>
    <dbReference type="NCBI Taxonomy" id="110799"/>
    <lineage>
        <taxon>Eukaryota</taxon>
        <taxon>Metazoa</taxon>
        <taxon>Ecdysozoa</taxon>
        <taxon>Arthropoda</taxon>
        <taxon>Hexapoda</taxon>
        <taxon>Insecta</taxon>
        <taxon>Pterygota</taxon>
        <taxon>Neoptera</taxon>
        <taxon>Endopterygota</taxon>
        <taxon>Lepidoptera</taxon>
        <taxon>Glossata</taxon>
        <taxon>Ditrysia</taxon>
        <taxon>Papilionoidea</taxon>
        <taxon>Papilionidae</taxon>
        <taxon>Parnassiinae</taxon>
        <taxon>Parnassini</taxon>
        <taxon>Parnassius</taxon>
        <taxon>Parnassius</taxon>
    </lineage>
</organism>
<evidence type="ECO:0000313" key="1">
    <source>
        <dbReference type="EMBL" id="CAG5056798.1"/>
    </source>
</evidence>
<dbReference type="Proteomes" id="UP000691718">
    <property type="component" value="Unassembled WGS sequence"/>
</dbReference>
<dbReference type="AlphaFoldDB" id="A0A8S3Y8D9"/>
<proteinExistence type="predicted"/>
<dbReference type="EMBL" id="CAJQZP010001616">
    <property type="protein sequence ID" value="CAG5056798.1"/>
    <property type="molecule type" value="Genomic_DNA"/>
</dbReference>
<sequence length="118" mass="13574">MKKDRGYSEEYVADINGVGVSTVLWKDKKLVTLASKFAGLILITEVWRYHKKNLRYINVLRPNVVGEYNRRMGGVGLGDSIMGIYEIKLRSKRNTHRLHKLSAKIKSFAGRNRQKNPL</sequence>
<reference evidence="1" key="1">
    <citation type="submission" date="2021-04" db="EMBL/GenBank/DDBJ databases">
        <authorList>
            <person name="Tunstrom K."/>
        </authorList>
    </citation>
    <scope>NUCLEOTIDE SEQUENCE</scope>
</reference>
<accession>A0A8S3Y8D9</accession>
<dbReference type="PANTHER" id="PTHR47272">
    <property type="entry name" value="DDE_TNP_1_7 DOMAIN-CONTAINING PROTEIN"/>
    <property type="match status" value="1"/>
</dbReference>
<name>A0A8S3Y8D9_PARAO</name>
<dbReference type="OrthoDB" id="6923572at2759"/>
<evidence type="ECO:0000313" key="2">
    <source>
        <dbReference type="Proteomes" id="UP000691718"/>
    </source>
</evidence>